<protein>
    <submittedName>
        <fullName evidence="2">Protein phosphatase</fullName>
        <ecNumber evidence="2">3.1.3.16</ecNumber>
    </submittedName>
</protein>
<accession>A0ABS4U2S0</accession>
<organism evidence="2 3">
    <name type="scientific">Kibdelosporangium banguiense</name>
    <dbReference type="NCBI Taxonomy" id="1365924"/>
    <lineage>
        <taxon>Bacteria</taxon>
        <taxon>Bacillati</taxon>
        <taxon>Actinomycetota</taxon>
        <taxon>Actinomycetes</taxon>
        <taxon>Pseudonocardiales</taxon>
        <taxon>Pseudonocardiaceae</taxon>
        <taxon>Kibdelosporangium</taxon>
    </lineage>
</organism>
<evidence type="ECO:0000313" key="3">
    <source>
        <dbReference type="Proteomes" id="UP001519332"/>
    </source>
</evidence>
<dbReference type="EMBL" id="JAGINW010000001">
    <property type="protein sequence ID" value="MBP2330960.1"/>
    <property type="molecule type" value="Genomic_DNA"/>
</dbReference>
<dbReference type="RefSeq" id="WP_209647614.1">
    <property type="nucleotide sequence ID" value="NZ_JAGINW010000001.1"/>
</dbReference>
<sequence length="226" mass="23961">MLRDEVISWDTASRQGGRQFNADAVGASMDNEGRVVFALADGIGDDMWASEAARIASDVAARTPSSAGPVEAVLAAQRALEALNTGADAVLVVAMPSEEGYQIAWVGDARAYSWDGTELKQLTSDQTMAEYFRLHDSIPTPRMEHVVTNSLRTTSAERIGTATVTGFKSVLLSSDGVHKVVSPETIQAVLAETGTTTLTRVSTLVETAMVLGGRDNATACLIRLTD</sequence>
<feature type="domain" description="PPM-type phosphatase" evidence="1">
    <location>
        <begin position="8"/>
        <end position="224"/>
    </location>
</feature>
<keyword evidence="3" id="KW-1185">Reference proteome</keyword>
<dbReference type="PROSITE" id="PS51746">
    <property type="entry name" value="PPM_2"/>
    <property type="match status" value="1"/>
</dbReference>
<comment type="caution">
    <text evidence="2">The sequence shown here is derived from an EMBL/GenBank/DDBJ whole genome shotgun (WGS) entry which is preliminary data.</text>
</comment>
<evidence type="ECO:0000259" key="1">
    <source>
        <dbReference type="PROSITE" id="PS51746"/>
    </source>
</evidence>
<proteinExistence type="predicted"/>
<dbReference type="EC" id="3.1.3.16" evidence="2"/>
<dbReference type="InterPro" id="IPR036457">
    <property type="entry name" value="PPM-type-like_dom_sf"/>
</dbReference>
<name>A0ABS4U2S0_9PSEU</name>
<keyword evidence="2" id="KW-0378">Hydrolase</keyword>
<dbReference type="Gene3D" id="3.60.40.10">
    <property type="entry name" value="PPM-type phosphatase domain"/>
    <property type="match status" value="1"/>
</dbReference>
<dbReference type="GO" id="GO:0004722">
    <property type="term" value="F:protein serine/threonine phosphatase activity"/>
    <property type="evidence" value="ECO:0007669"/>
    <property type="project" value="UniProtKB-EC"/>
</dbReference>
<dbReference type="SUPFAM" id="SSF81606">
    <property type="entry name" value="PP2C-like"/>
    <property type="match status" value="1"/>
</dbReference>
<evidence type="ECO:0000313" key="2">
    <source>
        <dbReference type="EMBL" id="MBP2330960.1"/>
    </source>
</evidence>
<reference evidence="2 3" key="1">
    <citation type="submission" date="2021-03" db="EMBL/GenBank/DDBJ databases">
        <title>Sequencing the genomes of 1000 actinobacteria strains.</title>
        <authorList>
            <person name="Klenk H.-P."/>
        </authorList>
    </citation>
    <scope>NUCLEOTIDE SEQUENCE [LARGE SCALE GENOMIC DNA]</scope>
    <source>
        <strain evidence="2 3">DSM 46670</strain>
    </source>
</reference>
<dbReference type="Proteomes" id="UP001519332">
    <property type="component" value="Unassembled WGS sequence"/>
</dbReference>
<dbReference type="SMART" id="SM00332">
    <property type="entry name" value="PP2Cc"/>
    <property type="match status" value="1"/>
</dbReference>
<gene>
    <name evidence="2" type="ORF">JOF56_011345</name>
</gene>
<dbReference type="InterPro" id="IPR001932">
    <property type="entry name" value="PPM-type_phosphatase-like_dom"/>
</dbReference>